<evidence type="ECO:0000313" key="2">
    <source>
        <dbReference type="Proteomes" id="UP000184404"/>
    </source>
</evidence>
<dbReference type="Proteomes" id="UP000184404">
    <property type="component" value="Unassembled WGS sequence"/>
</dbReference>
<dbReference type="AlphaFoldDB" id="A0A1M4SN52"/>
<accession>A0A1M4SN52</accession>
<protein>
    <submittedName>
        <fullName evidence="1">ADP-heptose:LPS heptosyltransferase</fullName>
    </submittedName>
</protein>
<proteinExistence type="predicted"/>
<reference evidence="1 2" key="1">
    <citation type="submission" date="2016-11" db="EMBL/GenBank/DDBJ databases">
        <authorList>
            <person name="Jaros S."/>
            <person name="Januszkiewicz K."/>
            <person name="Wedrychowicz H."/>
        </authorList>
    </citation>
    <scope>NUCLEOTIDE SEQUENCE [LARGE SCALE GENOMIC DNA]</scope>
    <source>
        <strain evidence="1 2">DSM 10502</strain>
    </source>
</reference>
<dbReference type="OrthoDB" id="2068453at2"/>
<dbReference type="Gene3D" id="3.40.50.720">
    <property type="entry name" value="NAD(P)-binding Rossmann-like Domain"/>
    <property type="match status" value="1"/>
</dbReference>
<dbReference type="STRING" id="1123243.SAMN02745190_00193"/>
<dbReference type="SUPFAM" id="SSF53756">
    <property type="entry name" value="UDP-Glycosyltransferase/glycogen phosphorylase"/>
    <property type="match status" value="1"/>
</dbReference>
<keyword evidence="1" id="KW-0808">Transferase</keyword>
<organism evidence="1 2">
    <name type="scientific">Schwartzia succinivorans DSM 10502</name>
    <dbReference type="NCBI Taxonomy" id="1123243"/>
    <lineage>
        <taxon>Bacteria</taxon>
        <taxon>Bacillati</taxon>
        <taxon>Bacillota</taxon>
        <taxon>Negativicutes</taxon>
        <taxon>Selenomonadales</taxon>
        <taxon>Selenomonadaceae</taxon>
        <taxon>Schwartzia</taxon>
    </lineage>
</organism>
<sequence length="474" mass="53656">MDETYRWLFPFEYIERGSRVLIYGAGNLGQAYLKQLMMTGYANVVGVVDRFADKVPPMVVPVYKPDQINSLEFDFVAVALRGKVGYSEIHRILLEQGVQEDRIIFISERINEPSSVFLESQSSADAIQVYAYTNNAPSVACYLLGGLGDFIIQKRFIMALCEILPKIKVDIFVVHNTEFLELLYRDMPEIHSIIMNTGKEFERLQSRYAASFEICGGGFLKIVNLKNELFPSDVQQKFNRLREIIEEEDYDKYRAMGLMYARRIRQGLNCFTGFSYNGIFPIRDWHVPITLNEPDNVVSVLCDKHYITVNGGNGDAKDGSLIAKTWSGENFERFIQLFSEENPDVSVVQVGAAGNLRFEKAAYHFMGTSFDTVGHILKNALFHVDIEGGMVHFATQLGTKCIVLFGPTPVCYYGYETNVNLLAGKCHGCYGYYTDINRCAKEEKRPSCMTAITPEMVFEAAKRLVNRAVKAGKH</sequence>
<keyword evidence="2" id="KW-1185">Reference proteome</keyword>
<dbReference type="GO" id="GO:0005829">
    <property type="term" value="C:cytosol"/>
    <property type="evidence" value="ECO:0007669"/>
    <property type="project" value="TreeGrafter"/>
</dbReference>
<name>A0A1M4SN52_9FIRM</name>
<dbReference type="PANTHER" id="PTHR30160">
    <property type="entry name" value="TETRAACYLDISACCHARIDE 4'-KINASE-RELATED"/>
    <property type="match status" value="1"/>
</dbReference>
<dbReference type="InterPro" id="IPR051199">
    <property type="entry name" value="LPS_LOS_Heptosyltrfase"/>
</dbReference>
<dbReference type="GO" id="GO:0008713">
    <property type="term" value="F:ADP-heptose-lipopolysaccharide heptosyltransferase activity"/>
    <property type="evidence" value="ECO:0007669"/>
    <property type="project" value="TreeGrafter"/>
</dbReference>
<gene>
    <name evidence="1" type="ORF">SAMN02745190_00193</name>
</gene>
<dbReference type="EMBL" id="FQUG01000002">
    <property type="protein sequence ID" value="SHE33650.1"/>
    <property type="molecule type" value="Genomic_DNA"/>
</dbReference>
<dbReference type="RefSeq" id="WP_072934316.1">
    <property type="nucleotide sequence ID" value="NZ_FQUG01000002.1"/>
</dbReference>
<dbReference type="Gene3D" id="3.40.50.2000">
    <property type="entry name" value="Glycogen Phosphorylase B"/>
    <property type="match status" value="1"/>
</dbReference>
<evidence type="ECO:0000313" key="1">
    <source>
        <dbReference type="EMBL" id="SHE33650.1"/>
    </source>
</evidence>
<dbReference type="GO" id="GO:0009244">
    <property type="term" value="P:lipopolysaccharide core region biosynthetic process"/>
    <property type="evidence" value="ECO:0007669"/>
    <property type="project" value="TreeGrafter"/>
</dbReference>